<dbReference type="Proteomes" id="UP000011700">
    <property type="component" value="Unassembled WGS sequence"/>
</dbReference>
<comment type="caution">
    <text evidence="1">The sequence shown here is derived from an EMBL/GenBank/DDBJ whole genome shotgun (WGS) entry which is preliminary data.</text>
</comment>
<sequence>MAIGVSGGVGATLVDASRSDPRCASVIALSRSFVPALDLTSPARIAQAAASVAGQGPFHLINNA</sequence>
<dbReference type="RefSeq" id="WP_003300824.1">
    <property type="nucleotide sequence ID" value="NZ_AOBS01000051.1"/>
</dbReference>
<gene>
    <name evidence="1" type="ORF">B381_11291</name>
</gene>
<evidence type="ECO:0000313" key="2">
    <source>
        <dbReference type="Proteomes" id="UP000011700"/>
    </source>
</evidence>
<dbReference type="eggNOG" id="COG1028">
    <property type="taxonomic scope" value="Bacteria"/>
</dbReference>
<name>M2UN31_STUST</name>
<dbReference type="PATRIC" id="fig|1212548.4.peg.2204"/>
<protein>
    <submittedName>
        <fullName evidence="1">Short chain dehydrogenase/reductase family oxidoreductase</fullName>
    </submittedName>
</protein>
<proteinExistence type="predicted"/>
<dbReference type="AlphaFoldDB" id="M2UN31"/>
<reference evidence="1 2" key="1">
    <citation type="journal article" date="2013" name="Genome Announc.">
        <title>Draft Genome of Pseudomonas stutzeri Strain NF13, a Nitrogen Fixer Isolated from the Galapagos Rift Hydrothermal Vent.</title>
        <authorList>
            <person name="Pena A."/>
            <person name="Busquets A."/>
            <person name="Gomila M."/>
            <person name="Mayol J."/>
            <person name="Bosch R."/>
            <person name="Nogales B."/>
            <person name="Garcia-Valdes E."/>
            <person name="Bennasar A."/>
            <person name="Lalucat J."/>
        </authorList>
    </citation>
    <scope>NUCLEOTIDE SEQUENCE [LARGE SCALE GENOMIC DNA]</scope>
    <source>
        <strain evidence="1 2">NF13</strain>
    </source>
</reference>
<dbReference type="EMBL" id="AOBS01000051">
    <property type="protein sequence ID" value="EMD99994.1"/>
    <property type="molecule type" value="Genomic_DNA"/>
</dbReference>
<organism evidence="1 2">
    <name type="scientific">Stutzerimonas stutzeri NF13</name>
    <dbReference type="NCBI Taxonomy" id="1212548"/>
    <lineage>
        <taxon>Bacteria</taxon>
        <taxon>Pseudomonadati</taxon>
        <taxon>Pseudomonadota</taxon>
        <taxon>Gammaproteobacteria</taxon>
        <taxon>Pseudomonadales</taxon>
        <taxon>Pseudomonadaceae</taxon>
        <taxon>Stutzerimonas</taxon>
    </lineage>
</organism>
<accession>M2UN31</accession>
<evidence type="ECO:0000313" key="1">
    <source>
        <dbReference type="EMBL" id="EMD99994.1"/>
    </source>
</evidence>